<dbReference type="PANTHER" id="PTHR46579:SF1">
    <property type="entry name" value="F5_8 TYPE C DOMAIN-CONTAINING PROTEIN"/>
    <property type="match status" value="1"/>
</dbReference>
<protein>
    <submittedName>
        <fullName evidence="2">Uncharacterized protein</fullName>
    </submittedName>
</protein>
<keyword evidence="3" id="KW-1185">Reference proteome</keyword>
<name>A0AAD7JRA2_9AGAR</name>
<feature type="region of interest" description="Disordered" evidence="1">
    <location>
        <begin position="659"/>
        <end position="689"/>
    </location>
</feature>
<proteinExistence type="predicted"/>
<evidence type="ECO:0000313" key="3">
    <source>
        <dbReference type="Proteomes" id="UP001215280"/>
    </source>
</evidence>
<accession>A0AAD7JRA2</accession>
<evidence type="ECO:0000313" key="2">
    <source>
        <dbReference type="EMBL" id="KAJ7770251.1"/>
    </source>
</evidence>
<evidence type="ECO:0000256" key="1">
    <source>
        <dbReference type="SAM" id="MobiDB-lite"/>
    </source>
</evidence>
<dbReference type="AlphaFoldDB" id="A0AAD7JRA2"/>
<dbReference type="EMBL" id="JARJLG010000024">
    <property type="protein sequence ID" value="KAJ7770251.1"/>
    <property type="molecule type" value="Genomic_DNA"/>
</dbReference>
<dbReference type="Proteomes" id="UP001215280">
    <property type="component" value="Unassembled WGS sequence"/>
</dbReference>
<comment type="caution">
    <text evidence="2">The sequence shown here is derived from an EMBL/GenBank/DDBJ whole genome shotgun (WGS) entry which is preliminary data.</text>
</comment>
<sequence>MAHIEEFNRTKWAQRSHKQHLKDAHAWRDATTLVEQKKLATLNGVKFSELLELPYWKAVRYALVEAMHVLDLDITQRHVRDLFRIDLEVDGGDGSEPRVERPPRPTPERTAHVLELFHAHHDKPDLLQVLLKNDWVDFKTLWHICNDRDLRVASNTRQRPWLILRVKKWIDENRITREELLAPRPAKQENDLLNELVLTAEQKIRNSARTSPLMDEAQIEICIKTSKALYRGTKFSSIEEEKSTLPPEAVVNRGPVLGYDVMGAIWADMAKTILPSWVGAAPKNWGTAKRGKLSADHWRTIFTIHLPITLIWLWRDETGRKPLLLANMLQLVVAILTANLQTTNAEAADVYDHCYTSYMTEVATLFKENNITPSQHSAFHIGQNLREFGPQHPRSAHHYERYIHHLQRQNTNGKFGEIEDTFLHSTQRMANIKALITDNLRIRSTVSEALEVFDRQSSRVSRGIRLVQILDPTDSDFDLASRSRWSALSVMERQLLRTYLSSKHPGFNLADWEASAIIMDQISLNGARYAKKDVLKYDEDSHIIFRQPTTNQVSPGKILNIFEHWHTAADALETKTTYLVVQRFQVTDLGLGRQDPYQKHPKVFGYLAGAVVAVDLIETAHVQCHFALTPIEFNGLKLIHVFPLNRVDYRHWWKDVYTDPETKDGAGDEGDEDEPDEAASMDGEAMSID</sequence>
<reference evidence="2" key="1">
    <citation type="submission" date="2023-03" db="EMBL/GenBank/DDBJ databases">
        <title>Massive genome expansion in bonnet fungi (Mycena s.s.) driven by repeated elements and novel gene families across ecological guilds.</title>
        <authorList>
            <consortium name="Lawrence Berkeley National Laboratory"/>
            <person name="Harder C.B."/>
            <person name="Miyauchi S."/>
            <person name="Viragh M."/>
            <person name="Kuo A."/>
            <person name="Thoen E."/>
            <person name="Andreopoulos B."/>
            <person name="Lu D."/>
            <person name="Skrede I."/>
            <person name="Drula E."/>
            <person name="Henrissat B."/>
            <person name="Morin E."/>
            <person name="Kohler A."/>
            <person name="Barry K."/>
            <person name="LaButti K."/>
            <person name="Morin E."/>
            <person name="Salamov A."/>
            <person name="Lipzen A."/>
            <person name="Mereny Z."/>
            <person name="Hegedus B."/>
            <person name="Baldrian P."/>
            <person name="Stursova M."/>
            <person name="Weitz H."/>
            <person name="Taylor A."/>
            <person name="Grigoriev I.V."/>
            <person name="Nagy L.G."/>
            <person name="Martin F."/>
            <person name="Kauserud H."/>
        </authorList>
    </citation>
    <scope>NUCLEOTIDE SEQUENCE</scope>
    <source>
        <strain evidence="2">CBHHK188m</strain>
    </source>
</reference>
<gene>
    <name evidence="2" type="ORF">DFH07DRAFT_954069</name>
</gene>
<organism evidence="2 3">
    <name type="scientific">Mycena maculata</name>
    <dbReference type="NCBI Taxonomy" id="230809"/>
    <lineage>
        <taxon>Eukaryota</taxon>
        <taxon>Fungi</taxon>
        <taxon>Dikarya</taxon>
        <taxon>Basidiomycota</taxon>
        <taxon>Agaricomycotina</taxon>
        <taxon>Agaricomycetes</taxon>
        <taxon>Agaricomycetidae</taxon>
        <taxon>Agaricales</taxon>
        <taxon>Marasmiineae</taxon>
        <taxon>Mycenaceae</taxon>
        <taxon>Mycena</taxon>
    </lineage>
</organism>
<dbReference type="PANTHER" id="PTHR46579">
    <property type="entry name" value="F5/8 TYPE C DOMAIN-CONTAINING PROTEIN-RELATED"/>
    <property type="match status" value="1"/>
</dbReference>
<feature type="compositionally biased region" description="Acidic residues" evidence="1">
    <location>
        <begin position="667"/>
        <end position="679"/>
    </location>
</feature>